<organism evidence="1 2">
    <name type="scientific">Eretmocerus hayati</name>
    <dbReference type="NCBI Taxonomy" id="131215"/>
    <lineage>
        <taxon>Eukaryota</taxon>
        <taxon>Metazoa</taxon>
        <taxon>Ecdysozoa</taxon>
        <taxon>Arthropoda</taxon>
        <taxon>Hexapoda</taxon>
        <taxon>Insecta</taxon>
        <taxon>Pterygota</taxon>
        <taxon>Neoptera</taxon>
        <taxon>Endopterygota</taxon>
        <taxon>Hymenoptera</taxon>
        <taxon>Apocrita</taxon>
        <taxon>Proctotrupomorpha</taxon>
        <taxon>Chalcidoidea</taxon>
        <taxon>Aphelinidae</taxon>
        <taxon>Aphelininae</taxon>
        <taxon>Eretmocerus</taxon>
    </lineage>
</organism>
<dbReference type="EMBL" id="CM056742">
    <property type="protein sequence ID" value="KAJ8677601.1"/>
    <property type="molecule type" value="Genomic_DNA"/>
</dbReference>
<protein>
    <submittedName>
        <fullName evidence="1">Uncharacterized protein</fullName>
    </submittedName>
</protein>
<gene>
    <name evidence="1" type="ORF">QAD02_013388</name>
</gene>
<keyword evidence="2" id="KW-1185">Reference proteome</keyword>
<sequence>MDAETSRGAAAGALTPDEFRKPALIIAPPCLPASKRCDLEDAVELQLHQNLDPKLGWQGYLGRDEAVGTLRPDQPVQYPQPYQGKRSRSTSEWAPEIALQIRREQVRSREHRRAMECEYELLSARARESIQDRNPERRHVVQQEPMLRSHLDSKRRRRNPNRQMMVEDHADHSRHIERD</sequence>
<dbReference type="Proteomes" id="UP001239111">
    <property type="component" value="Chromosome 2"/>
</dbReference>
<comment type="caution">
    <text evidence="1">The sequence shown here is derived from an EMBL/GenBank/DDBJ whole genome shotgun (WGS) entry which is preliminary data.</text>
</comment>
<evidence type="ECO:0000313" key="1">
    <source>
        <dbReference type="EMBL" id="KAJ8677601.1"/>
    </source>
</evidence>
<reference evidence="1" key="1">
    <citation type="submission" date="2023-04" db="EMBL/GenBank/DDBJ databases">
        <title>A chromosome-level genome assembly of the parasitoid wasp Eretmocerus hayati.</title>
        <authorList>
            <person name="Zhong Y."/>
            <person name="Liu S."/>
            <person name="Liu Y."/>
        </authorList>
    </citation>
    <scope>NUCLEOTIDE SEQUENCE</scope>
    <source>
        <strain evidence="1">ZJU_SS_LIU_2023</strain>
    </source>
</reference>
<name>A0ACC2P2E5_9HYME</name>
<accession>A0ACC2P2E5</accession>
<evidence type="ECO:0000313" key="2">
    <source>
        <dbReference type="Proteomes" id="UP001239111"/>
    </source>
</evidence>
<proteinExistence type="predicted"/>